<evidence type="ECO:0000256" key="1">
    <source>
        <dbReference type="ARBA" id="ARBA00022491"/>
    </source>
</evidence>
<dbReference type="Gene3D" id="1.10.357.10">
    <property type="entry name" value="Tetracycline Repressor, domain 2"/>
    <property type="match status" value="1"/>
</dbReference>
<dbReference type="PROSITE" id="PS50977">
    <property type="entry name" value="HTH_TETR_2"/>
    <property type="match status" value="1"/>
</dbReference>
<gene>
    <name evidence="7" type="primary">tetR_2</name>
    <name evidence="7" type="ORF">B7C42_00729</name>
</gene>
<evidence type="ECO:0000256" key="4">
    <source>
        <dbReference type="ARBA" id="ARBA00023163"/>
    </source>
</evidence>
<accession>A0A231HFE7</accession>
<reference evidence="7 8" key="1">
    <citation type="submission" date="2017-07" db="EMBL/GenBank/DDBJ databases">
        <title>First draft Genome Sequence of Nocardia cerradoensis isolated from human infection.</title>
        <authorList>
            <person name="Carrasco G."/>
        </authorList>
    </citation>
    <scope>NUCLEOTIDE SEQUENCE [LARGE SCALE GENOMIC DNA]</scope>
    <source>
        <strain evidence="7 8">CNM20130759</strain>
    </source>
</reference>
<feature type="domain" description="HTH tetR-type" evidence="6">
    <location>
        <begin position="6"/>
        <end position="66"/>
    </location>
</feature>
<dbReference type="RefSeq" id="WP_094024348.1">
    <property type="nucleotide sequence ID" value="NZ_NGAF01000001.1"/>
</dbReference>
<proteinExistence type="predicted"/>
<keyword evidence="3 5" id="KW-0238">DNA-binding</keyword>
<dbReference type="Pfam" id="PF00440">
    <property type="entry name" value="TetR_N"/>
    <property type="match status" value="1"/>
</dbReference>
<dbReference type="Proteomes" id="UP000215506">
    <property type="component" value="Unassembled WGS sequence"/>
</dbReference>
<comment type="caution">
    <text evidence="7">The sequence shown here is derived from an EMBL/GenBank/DDBJ whole genome shotgun (WGS) entry which is preliminary data.</text>
</comment>
<keyword evidence="2" id="KW-0805">Transcription regulation</keyword>
<dbReference type="InterPro" id="IPR050109">
    <property type="entry name" value="HTH-type_TetR-like_transc_reg"/>
</dbReference>
<keyword evidence="4" id="KW-0804">Transcription</keyword>
<feature type="DNA-binding region" description="H-T-H motif" evidence="5">
    <location>
        <begin position="29"/>
        <end position="48"/>
    </location>
</feature>
<dbReference type="SUPFAM" id="SSF46689">
    <property type="entry name" value="Homeodomain-like"/>
    <property type="match status" value="1"/>
</dbReference>
<dbReference type="GO" id="GO:0003700">
    <property type="term" value="F:DNA-binding transcription factor activity"/>
    <property type="evidence" value="ECO:0007669"/>
    <property type="project" value="TreeGrafter"/>
</dbReference>
<name>A0A231HFE7_9NOCA</name>
<evidence type="ECO:0000313" key="7">
    <source>
        <dbReference type="EMBL" id="OXR47604.1"/>
    </source>
</evidence>
<evidence type="ECO:0000259" key="6">
    <source>
        <dbReference type="PROSITE" id="PS50977"/>
    </source>
</evidence>
<dbReference type="InterPro" id="IPR036271">
    <property type="entry name" value="Tet_transcr_reg_TetR-rel_C_sf"/>
</dbReference>
<dbReference type="SUPFAM" id="SSF48498">
    <property type="entry name" value="Tetracyclin repressor-like, C-terminal domain"/>
    <property type="match status" value="1"/>
</dbReference>
<keyword evidence="1" id="KW-0678">Repressor</keyword>
<keyword evidence="8" id="KW-1185">Reference proteome</keyword>
<dbReference type="PANTHER" id="PTHR30055:SF151">
    <property type="entry name" value="TRANSCRIPTIONAL REGULATORY PROTEIN"/>
    <property type="match status" value="1"/>
</dbReference>
<dbReference type="Pfam" id="PF02909">
    <property type="entry name" value="TetR_C_1"/>
    <property type="match status" value="1"/>
</dbReference>
<evidence type="ECO:0000313" key="8">
    <source>
        <dbReference type="Proteomes" id="UP000215506"/>
    </source>
</evidence>
<protein>
    <submittedName>
        <fullName evidence="7">Tetracycline repressor protein class B from transposon Tn10</fullName>
    </submittedName>
</protein>
<evidence type="ECO:0000256" key="2">
    <source>
        <dbReference type="ARBA" id="ARBA00023015"/>
    </source>
</evidence>
<dbReference type="PANTHER" id="PTHR30055">
    <property type="entry name" value="HTH-TYPE TRANSCRIPTIONAL REGULATOR RUTR"/>
    <property type="match status" value="1"/>
</dbReference>
<evidence type="ECO:0000256" key="5">
    <source>
        <dbReference type="PROSITE-ProRule" id="PRU00335"/>
    </source>
</evidence>
<sequence length="204" mass="21715">MPRPRSLTTADLSTAALAVIDRAGLPGLTMRAVAAELGMATMALYRYVADREALEVLIVDRLLGDVDVSTPVDAEWRTAIVSLLERMRAAVAAHPAAAPLVPRHRHASPAALRWMDATLAALTAGGFTGRERVIAQRTLVAFLLGCLENEHHAAIGGAGTVAITTLPPADYPYLIETATEARDISAEEEFRGGMEIVLRGLSPQ</sequence>
<evidence type="ECO:0000256" key="3">
    <source>
        <dbReference type="ARBA" id="ARBA00023125"/>
    </source>
</evidence>
<dbReference type="EMBL" id="NGAF01000001">
    <property type="protein sequence ID" value="OXR47604.1"/>
    <property type="molecule type" value="Genomic_DNA"/>
</dbReference>
<dbReference type="GO" id="GO:0046677">
    <property type="term" value="P:response to antibiotic"/>
    <property type="evidence" value="ECO:0007669"/>
    <property type="project" value="InterPro"/>
</dbReference>
<dbReference type="GO" id="GO:0000976">
    <property type="term" value="F:transcription cis-regulatory region binding"/>
    <property type="evidence" value="ECO:0007669"/>
    <property type="project" value="TreeGrafter"/>
</dbReference>
<dbReference type="InterPro" id="IPR004111">
    <property type="entry name" value="Repressor_TetR_C"/>
</dbReference>
<dbReference type="InterPro" id="IPR001647">
    <property type="entry name" value="HTH_TetR"/>
</dbReference>
<organism evidence="7 8">
    <name type="scientific">Nocardia cerradoensis</name>
    <dbReference type="NCBI Taxonomy" id="85688"/>
    <lineage>
        <taxon>Bacteria</taxon>
        <taxon>Bacillati</taxon>
        <taxon>Actinomycetota</taxon>
        <taxon>Actinomycetes</taxon>
        <taxon>Mycobacteriales</taxon>
        <taxon>Nocardiaceae</taxon>
        <taxon>Nocardia</taxon>
    </lineage>
</organism>
<dbReference type="InterPro" id="IPR009057">
    <property type="entry name" value="Homeodomain-like_sf"/>
</dbReference>
<dbReference type="InterPro" id="IPR003012">
    <property type="entry name" value="Tet_transcr_reg_TetR"/>
</dbReference>
<dbReference type="GO" id="GO:0045892">
    <property type="term" value="P:negative regulation of DNA-templated transcription"/>
    <property type="evidence" value="ECO:0007669"/>
    <property type="project" value="InterPro"/>
</dbReference>
<dbReference type="PRINTS" id="PR00400">
    <property type="entry name" value="TETREPRESSOR"/>
</dbReference>
<dbReference type="AlphaFoldDB" id="A0A231HFE7"/>